<accession>A0AAJ5AD15</accession>
<dbReference type="EMBL" id="UIUC01000018">
    <property type="protein sequence ID" value="SVN66026.1"/>
    <property type="molecule type" value="Genomic_DNA"/>
</dbReference>
<dbReference type="Proteomes" id="UP000258905">
    <property type="component" value="Unassembled WGS sequence"/>
</dbReference>
<name>A0AAJ5AD15_KLEPN</name>
<evidence type="ECO:0000313" key="1">
    <source>
        <dbReference type="EMBL" id="SVN66026.1"/>
    </source>
</evidence>
<proteinExistence type="predicted"/>
<gene>
    <name evidence="1" type="ORF">SAMEA3649591_04075</name>
</gene>
<protein>
    <recommendedName>
        <fullName evidence="3">Phage protein</fullName>
    </recommendedName>
</protein>
<sequence>MCDVGTAALAVSAVSGGLSAYSQIQTGRANAALANANADAQEQAARDTINTANDQAYQQRQQARRVAGQQTNALAANGADLTSGNALDLTTETMQQGTLDALTTINNGQRQAAGLQFQADTSRAQGKIDKQSGMLGAGSTLLNSTLTGLNAYKTLGGTSLSGSLMKKSTSTGGFGSAWNNYLTGSL</sequence>
<comment type="caution">
    <text evidence="1">The sequence shown here is derived from an EMBL/GenBank/DDBJ whole genome shotgun (WGS) entry which is preliminary data.</text>
</comment>
<evidence type="ECO:0000313" key="2">
    <source>
        <dbReference type="Proteomes" id="UP000258905"/>
    </source>
</evidence>
<dbReference type="Pfam" id="PF24072">
    <property type="entry name" value="T7_gp14"/>
    <property type="match status" value="1"/>
</dbReference>
<organism evidence="1 2">
    <name type="scientific">Klebsiella pneumoniae</name>
    <dbReference type="NCBI Taxonomy" id="573"/>
    <lineage>
        <taxon>Bacteria</taxon>
        <taxon>Pseudomonadati</taxon>
        <taxon>Pseudomonadota</taxon>
        <taxon>Gammaproteobacteria</taxon>
        <taxon>Enterobacterales</taxon>
        <taxon>Enterobacteriaceae</taxon>
        <taxon>Klebsiella/Raoultella group</taxon>
        <taxon>Klebsiella</taxon>
        <taxon>Klebsiella pneumoniae complex</taxon>
    </lineage>
</organism>
<dbReference type="AlphaFoldDB" id="A0AAJ5AD15"/>
<reference evidence="1 2" key="1">
    <citation type="submission" date="2018-08" db="EMBL/GenBank/DDBJ databases">
        <authorList>
            <consortium name="Pathogen Informatics"/>
        </authorList>
    </citation>
    <scope>NUCLEOTIDE SEQUENCE [LARGE SCALE GENOMIC DNA]</scope>
    <source>
        <strain evidence="1 2">EuSCAPE_GR003</strain>
    </source>
</reference>
<evidence type="ECO:0008006" key="3">
    <source>
        <dbReference type="Google" id="ProtNLM"/>
    </source>
</evidence>
<dbReference type="InterPro" id="IPR038996">
    <property type="entry name" value="Gp14"/>
</dbReference>